<evidence type="ECO:0000313" key="1">
    <source>
        <dbReference type="EMBL" id="BAD28385.1"/>
    </source>
</evidence>
<sequence length="79" mass="8049">MKHCRCAGGGGGGISQSGMECEGYLQALSHGGGGTEEIAVLVGARAVPRHAFLRQREQLHVALPSPAPAKESGPSAFHA</sequence>
<accession>Q6ESI5</accession>
<gene>
    <name evidence="1" type="primary">P0461B08.5</name>
</gene>
<dbReference type="Proteomes" id="UP000000763">
    <property type="component" value="Chromosome 2"/>
</dbReference>
<name>Q6ESI5_ORYSJ</name>
<reference evidence="2" key="2">
    <citation type="journal article" date="2008" name="Nucleic Acids Res.">
        <title>The rice annotation project database (RAP-DB): 2008 update.</title>
        <authorList>
            <consortium name="The rice annotation project (RAP)"/>
        </authorList>
    </citation>
    <scope>GENOME REANNOTATION</scope>
    <source>
        <strain evidence="2">cv. Nipponbare</strain>
    </source>
</reference>
<proteinExistence type="predicted"/>
<evidence type="ECO:0000313" key="2">
    <source>
        <dbReference type="Proteomes" id="UP000000763"/>
    </source>
</evidence>
<organism evidence="1 2">
    <name type="scientific">Oryza sativa subsp. japonica</name>
    <name type="common">Rice</name>
    <dbReference type="NCBI Taxonomy" id="39947"/>
    <lineage>
        <taxon>Eukaryota</taxon>
        <taxon>Viridiplantae</taxon>
        <taxon>Streptophyta</taxon>
        <taxon>Embryophyta</taxon>
        <taxon>Tracheophyta</taxon>
        <taxon>Spermatophyta</taxon>
        <taxon>Magnoliopsida</taxon>
        <taxon>Liliopsida</taxon>
        <taxon>Poales</taxon>
        <taxon>Poaceae</taxon>
        <taxon>BOP clade</taxon>
        <taxon>Oryzoideae</taxon>
        <taxon>Oryzeae</taxon>
        <taxon>Oryzinae</taxon>
        <taxon>Oryza</taxon>
        <taxon>Oryza sativa</taxon>
    </lineage>
</organism>
<dbReference type="AlphaFoldDB" id="Q6ESI5"/>
<protein>
    <submittedName>
        <fullName evidence="1">Uncharacterized protein</fullName>
    </submittedName>
</protein>
<reference evidence="2" key="1">
    <citation type="journal article" date="2005" name="Nature">
        <title>The map-based sequence of the rice genome.</title>
        <authorList>
            <consortium name="International rice genome sequencing project (IRGSP)"/>
            <person name="Matsumoto T."/>
            <person name="Wu J."/>
            <person name="Kanamori H."/>
            <person name="Katayose Y."/>
            <person name="Fujisawa M."/>
            <person name="Namiki N."/>
            <person name="Mizuno H."/>
            <person name="Yamamoto K."/>
            <person name="Antonio B.A."/>
            <person name="Baba T."/>
            <person name="Sakata K."/>
            <person name="Nagamura Y."/>
            <person name="Aoki H."/>
            <person name="Arikawa K."/>
            <person name="Arita K."/>
            <person name="Bito T."/>
            <person name="Chiden Y."/>
            <person name="Fujitsuka N."/>
            <person name="Fukunaka R."/>
            <person name="Hamada M."/>
            <person name="Harada C."/>
            <person name="Hayashi A."/>
            <person name="Hijishita S."/>
            <person name="Honda M."/>
            <person name="Hosokawa S."/>
            <person name="Ichikawa Y."/>
            <person name="Idonuma A."/>
            <person name="Iijima M."/>
            <person name="Ikeda M."/>
            <person name="Ikeno M."/>
            <person name="Ito K."/>
            <person name="Ito S."/>
            <person name="Ito T."/>
            <person name="Ito Y."/>
            <person name="Ito Y."/>
            <person name="Iwabuchi A."/>
            <person name="Kamiya K."/>
            <person name="Karasawa W."/>
            <person name="Kurita K."/>
            <person name="Katagiri S."/>
            <person name="Kikuta A."/>
            <person name="Kobayashi H."/>
            <person name="Kobayashi N."/>
            <person name="Machita K."/>
            <person name="Maehara T."/>
            <person name="Masukawa M."/>
            <person name="Mizubayashi T."/>
            <person name="Mukai Y."/>
            <person name="Nagasaki H."/>
            <person name="Nagata Y."/>
            <person name="Naito S."/>
            <person name="Nakashima M."/>
            <person name="Nakama Y."/>
            <person name="Nakamichi Y."/>
            <person name="Nakamura M."/>
            <person name="Meguro A."/>
            <person name="Negishi M."/>
            <person name="Ohta I."/>
            <person name="Ohta T."/>
            <person name="Okamoto M."/>
            <person name="Ono N."/>
            <person name="Saji S."/>
            <person name="Sakaguchi M."/>
            <person name="Sakai K."/>
            <person name="Shibata M."/>
            <person name="Shimokawa T."/>
            <person name="Song J."/>
            <person name="Takazaki Y."/>
            <person name="Terasawa K."/>
            <person name="Tsugane M."/>
            <person name="Tsuji K."/>
            <person name="Ueda S."/>
            <person name="Waki K."/>
            <person name="Yamagata H."/>
            <person name="Yamamoto M."/>
            <person name="Yamamoto S."/>
            <person name="Yamane H."/>
            <person name="Yoshiki S."/>
            <person name="Yoshihara R."/>
            <person name="Yukawa K."/>
            <person name="Zhong H."/>
            <person name="Yano M."/>
            <person name="Yuan Q."/>
            <person name="Ouyang S."/>
            <person name="Liu J."/>
            <person name="Jones K.M."/>
            <person name="Gansberger K."/>
            <person name="Moffat K."/>
            <person name="Hill J."/>
            <person name="Bera J."/>
            <person name="Fadrosh D."/>
            <person name="Jin S."/>
            <person name="Johri S."/>
            <person name="Kim M."/>
            <person name="Overton L."/>
            <person name="Reardon M."/>
            <person name="Tsitrin T."/>
            <person name="Vuong H."/>
            <person name="Weaver B."/>
            <person name="Ciecko A."/>
            <person name="Tallon L."/>
            <person name="Jackson J."/>
            <person name="Pai G."/>
            <person name="Aken S.V."/>
            <person name="Utterback T."/>
            <person name="Reidmuller S."/>
            <person name="Feldblyum T."/>
            <person name="Hsiao J."/>
            <person name="Zismann V."/>
            <person name="Iobst S."/>
            <person name="de Vazeille A.R."/>
            <person name="Buell C.R."/>
            <person name="Ying K."/>
            <person name="Li Y."/>
            <person name="Lu T."/>
            <person name="Huang Y."/>
            <person name="Zhao Q."/>
            <person name="Feng Q."/>
            <person name="Zhang L."/>
            <person name="Zhu J."/>
            <person name="Weng Q."/>
            <person name="Mu J."/>
            <person name="Lu Y."/>
            <person name="Fan D."/>
            <person name="Liu Y."/>
            <person name="Guan J."/>
            <person name="Zhang Y."/>
            <person name="Yu S."/>
            <person name="Liu X."/>
            <person name="Zhang Y."/>
            <person name="Hong G."/>
            <person name="Han B."/>
            <person name="Choisne N."/>
            <person name="Demange N."/>
            <person name="Orjeda G."/>
            <person name="Samain S."/>
            <person name="Cattolico L."/>
            <person name="Pelletier E."/>
            <person name="Couloux A."/>
            <person name="Segurens B."/>
            <person name="Wincker P."/>
            <person name="D'Hont A."/>
            <person name="Scarpelli C."/>
            <person name="Weissenbach J."/>
            <person name="Salanoubat M."/>
            <person name="Quetier F."/>
            <person name="Yu Y."/>
            <person name="Kim H.R."/>
            <person name="Rambo T."/>
            <person name="Currie J."/>
            <person name="Collura K."/>
            <person name="Luo M."/>
            <person name="Yang T."/>
            <person name="Ammiraju J.S.S."/>
            <person name="Engler F."/>
            <person name="Soderlund C."/>
            <person name="Wing R.A."/>
            <person name="Palmer L.E."/>
            <person name="de la Bastide M."/>
            <person name="Spiegel L."/>
            <person name="Nascimento L."/>
            <person name="Zutavern T."/>
            <person name="O'Shaughnessy A."/>
            <person name="Dike S."/>
            <person name="Dedhia N."/>
            <person name="Preston R."/>
            <person name="Balija V."/>
            <person name="McCombie W.R."/>
            <person name="Chow T."/>
            <person name="Chen H."/>
            <person name="Chung M."/>
            <person name="Chen C."/>
            <person name="Shaw J."/>
            <person name="Wu H."/>
            <person name="Hsiao K."/>
            <person name="Chao Y."/>
            <person name="Chu M."/>
            <person name="Cheng C."/>
            <person name="Hour A."/>
            <person name="Lee P."/>
            <person name="Lin S."/>
            <person name="Lin Y."/>
            <person name="Liou J."/>
            <person name="Liu S."/>
            <person name="Hsing Y."/>
            <person name="Raghuvanshi S."/>
            <person name="Mohanty A."/>
            <person name="Bharti A.K."/>
            <person name="Gaur A."/>
            <person name="Gupta V."/>
            <person name="Kumar D."/>
            <person name="Ravi V."/>
            <person name="Vij S."/>
            <person name="Kapur A."/>
            <person name="Khurana P."/>
            <person name="Khurana P."/>
            <person name="Khurana J.P."/>
            <person name="Tyagi A.K."/>
            <person name="Gaikwad K."/>
            <person name="Singh A."/>
            <person name="Dalal V."/>
            <person name="Srivastava S."/>
            <person name="Dixit A."/>
            <person name="Pal A.K."/>
            <person name="Ghazi I.A."/>
            <person name="Yadav M."/>
            <person name="Pandit A."/>
            <person name="Bhargava A."/>
            <person name="Sureshbabu K."/>
            <person name="Batra K."/>
            <person name="Sharma T.R."/>
            <person name="Mohapatra T."/>
            <person name="Singh N.K."/>
            <person name="Messing J."/>
            <person name="Nelson A.B."/>
            <person name="Fuks G."/>
            <person name="Kavchok S."/>
            <person name="Keizer G."/>
            <person name="Linton E."/>
            <person name="Llaca V."/>
            <person name="Song R."/>
            <person name="Tanyolac B."/>
            <person name="Young S."/>
            <person name="Ho-Il K."/>
            <person name="Hahn J.H."/>
            <person name="Sangsakoo G."/>
            <person name="Vanavichit A."/>
            <person name="de Mattos Luiz.A.T."/>
            <person name="Zimmer P.D."/>
            <person name="Malone G."/>
            <person name="Dellagostin O."/>
            <person name="de Oliveira A.C."/>
            <person name="Bevan M."/>
            <person name="Bancroft I."/>
            <person name="Minx P."/>
            <person name="Cordum H."/>
            <person name="Wilson R."/>
            <person name="Cheng Z."/>
            <person name="Jin W."/>
            <person name="Jiang J."/>
            <person name="Leong S.A."/>
            <person name="Iwama H."/>
            <person name="Gojobori T."/>
            <person name="Itoh T."/>
            <person name="Niimura Y."/>
            <person name="Fujii Y."/>
            <person name="Habara T."/>
            <person name="Sakai H."/>
            <person name="Sato Y."/>
            <person name="Wilson G."/>
            <person name="Kumar K."/>
            <person name="McCouch S."/>
            <person name="Juretic N."/>
            <person name="Hoen D."/>
            <person name="Wright S."/>
            <person name="Bruskiewich R."/>
            <person name="Bureau T."/>
            <person name="Miyao A."/>
            <person name="Hirochika H."/>
            <person name="Nishikawa T."/>
            <person name="Kadowaki K."/>
            <person name="Sugiura M."/>
            <person name="Burr B."/>
            <person name="Sasaki T."/>
        </authorList>
    </citation>
    <scope>NUCLEOTIDE SEQUENCE [LARGE SCALE GENOMIC DNA]</scope>
    <source>
        <strain evidence="2">cv. Nipponbare</strain>
    </source>
</reference>
<dbReference type="EMBL" id="AP005108">
    <property type="protein sequence ID" value="BAD28385.1"/>
    <property type="molecule type" value="Genomic_DNA"/>
</dbReference>